<dbReference type="EC" id="1.4.9.1" evidence="6"/>
<dbReference type="InterPro" id="IPR036560">
    <property type="entry name" value="MADH/AADH_L_sf"/>
</dbReference>
<dbReference type="NCBIfam" id="TIGR02659">
    <property type="entry name" value="TTQ_MADH_Lt"/>
    <property type="match status" value="1"/>
</dbReference>
<comment type="similarity">
    <text evidence="4 17">Belongs to the aromatic amine dehydrogenase light chain family.</text>
</comment>
<feature type="disulfide bond" evidence="21">
    <location>
        <begin position="102"/>
        <end position="133"/>
    </location>
</feature>
<evidence type="ECO:0000313" key="25">
    <source>
        <dbReference type="EMBL" id="MBQ0929435.1"/>
    </source>
</evidence>
<dbReference type="GO" id="GO:0052876">
    <property type="term" value="F:methylamine dehydrogenase (amicyanin) activity"/>
    <property type="evidence" value="ECO:0007669"/>
    <property type="project" value="UniProtKB-EC"/>
</dbReference>
<dbReference type="Gene3D" id="2.60.30.10">
    <property type="entry name" value="Methylamine/Aralkylamine dehydrogenase light chain"/>
    <property type="match status" value="1"/>
</dbReference>
<evidence type="ECO:0000256" key="23">
    <source>
        <dbReference type="PIRSR" id="PIRSR000192-6"/>
    </source>
</evidence>
<keyword evidence="13 17" id="KW-0560">Oxidoreductase</keyword>
<feature type="cross-link" description="Tryptophan tryptophylquinone (Trp-Trp)" evidence="22">
    <location>
        <begin position="113"/>
        <end position="164"/>
    </location>
</feature>
<evidence type="ECO:0000256" key="7">
    <source>
        <dbReference type="ARBA" id="ARBA00014557"/>
    </source>
</evidence>
<evidence type="ECO:0000256" key="4">
    <source>
        <dbReference type="ARBA" id="ARBA00010711"/>
    </source>
</evidence>
<feature type="disulfide bond" evidence="21">
    <location>
        <begin position="85"/>
        <end position="117"/>
    </location>
</feature>
<feature type="disulfide bond" evidence="21">
    <location>
        <begin position="94"/>
        <end position="142"/>
    </location>
</feature>
<dbReference type="GO" id="GO:0030288">
    <property type="term" value="C:outer membrane-bounded periplasmic space"/>
    <property type="evidence" value="ECO:0007669"/>
    <property type="project" value="InterPro"/>
</dbReference>
<keyword evidence="9" id="KW-0824">TTQ</keyword>
<feature type="disulfide bond" evidence="21">
    <location>
        <begin position="79"/>
        <end position="144"/>
    </location>
</feature>
<keyword evidence="14" id="KW-1015">Disulfide bond</keyword>
<evidence type="ECO:0000259" key="24">
    <source>
        <dbReference type="Pfam" id="PF02975"/>
    </source>
</evidence>
<dbReference type="SUPFAM" id="SSF57561">
    <property type="entry name" value="Methylamine dehydrogenase, L chain"/>
    <property type="match status" value="1"/>
</dbReference>
<gene>
    <name evidence="25" type="primary">mauA</name>
    <name evidence="25" type="ORF">KAK03_02985</name>
</gene>
<feature type="site" description="Transition state stabilizer" evidence="20">
    <location>
        <position position="176"/>
    </location>
</feature>
<dbReference type="RefSeq" id="WP_210851678.1">
    <property type="nucleotide sequence ID" value="NZ_JAGQDD010000001.1"/>
</dbReference>
<comment type="subunit">
    <text evidence="5 17">Heterotetramer of two light and two heavy chains.</text>
</comment>
<feature type="active site" description="Proton acceptor" evidence="18">
    <location>
        <position position="132"/>
    </location>
</feature>
<evidence type="ECO:0000256" key="10">
    <source>
        <dbReference type="ARBA" id="ARBA00022729"/>
    </source>
</evidence>
<comment type="caution">
    <text evidence="25">The sequence shown here is derived from an EMBL/GenBank/DDBJ whole genome shotgun (WGS) entry which is preliminary data.</text>
</comment>
<evidence type="ECO:0000256" key="11">
    <source>
        <dbReference type="ARBA" id="ARBA00022764"/>
    </source>
</evidence>
<dbReference type="InterPro" id="IPR013504">
    <property type="entry name" value="MADH/AADH_Ltc_C_dom"/>
</dbReference>
<feature type="binding site" evidence="19">
    <location>
        <begin position="160"/>
        <end position="162"/>
    </location>
    <ligand>
        <name>substrate</name>
    </ligand>
</feature>
<comment type="catalytic activity">
    <reaction evidence="16">
        <text>2 oxidized [amicyanin] + methylamine + H2O = 2 reduced [amicyanin] + formaldehyde + NH4(+) + 2 H(+)</text>
        <dbReference type="Rhea" id="RHEA:30207"/>
        <dbReference type="Rhea" id="RHEA-COMP:11100"/>
        <dbReference type="Rhea" id="RHEA-COMP:11101"/>
        <dbReference type="ChEBI" id="CHEBI:15377"/>
        <dbReference type="ChEBI" id="CHEBI:15378"/>
        <dbReference type="ChEBI" id="CHEBI:16842"/>
        <dbReference type="ChEBI" id="CHEBI:28938"/>
        <dbReference type="ChEBI" id="CHEBI:29036"/>
        <dbReference type="ChEBI" id="CHEBI:49552"/>
        <dbReference type="ChEBI" id="CHEBI:59338"/>
        <dbReference type="EC" id="1.4.9.1"/>
    </reaction>
</comment>
<keyword evidence="11 17" id="KW-0574">Periplasm</keyword>
<feature type="disulfide bond" evidence="21">
    <location>
        <begin position="134"/>
        <end position="165"/>
    </location>
</feature>
<evidence type="ECO:0000256" key="9">
    <source>
        <dbReference type="ARBA" id="ARBA00022709"/>
    </source>
</evidence>
<feature type="disulfide bond" evidence="21">
    <location>
        <begin position="92"/>
        <end position="175"/>
    </location>
</feature>
<feature type="disulfide bond" evidence="21">
    <location>
        <begin position="95"/>
        <end position="139"/>
    </location>
</feature>
<evidence type="ECO:0000256" key="6">
    <source>
        <dbReference type="ARBA" id="ARBA00012548"/>
    </source>
</evidence>
<evidence type="ECO:0000256" key="12">
    <source>
        <dbReference type="ARBA" id="ARBA00022982"/>
    </source>
</evidence>
<evidence type="ECO:0000256" key="3">
    <source>
        <dbReference type="ARBA" id="ARBA00005103"/>
    </source>
</evidence>
<feature type="modified residue" description="Tryptophylquinone" evidence="23">
    <location>
        <position position="113"/>
    </location>
</feature>
<proteinExistence type="inferred from homology"/>
<comment type="function">
    <text evidence="1">Methylamine dehydrogenase carries out the oxidation of methylamine. Electrons are passed from methylamine dehydrogenase to amicyanin.</text>
</comment>
<feature type="active site" description="Tryptophylquinone 6'-substrate hemiaminal intermediate" evidence="18">
    <location>
        <position position="113"/>
    </location>
</feature>
<sequence>MSWFTSLIDRATERRVRTVAQQHGRRSLLTRLGVAMVGGAVLPMLPFDRSGQFGTAHAAGHGGAAAAKKTPAKEDPTQCEYWRYCAFDGYLCTCCGGSLTTCPPGTEASKVSWVGTCLNPADGRHYLVSYNDCCGKGACGECLCNNNERERPGYRLGAHNDINWCMANTSSMFHCTTSIIVGAA</sequence>
<keyword evidence="26" id="KW-1185">Reference proteome</keyword>
<comment type="subcellular location">
    <subcellularLocation>
        <location evidence="2 17">Periplasm</location>
    </subcellularLocation>
</comment>
<reference evidence="25 26" key="1">
    <citation type="submission" date="2021-04" db="EMBL/GenBank/DDBJ databases">
        <title>The genome sequence of Ideonella sp. 3Y2.</title>
        <authorList>
            <person name="Liu Y."/>
        </authorList>
    </citation>
    <scope>NUCLEOTIDE SEQUENCE [LARGE SCALE GENOMIC DNA]</scope>
    <source>
        <strain evidence="25 26">3Y2</strain>
    </source>
</reference>
<feature type="domain" description="Methylamine/Aralkylamine dehydrogenase light chain C-terminal" evidence="24">
    <location>
        <begin position="73"/>
        <end position="182"/>
    </location>
</feature>
<evidence type="ECO:0000256" key="13">
    <source>
        <dbReference type="ARBA" id="ARBA00023002"/>
    </source>
</evidence>
<evidence type="ECO:0000256" key="16">
    <source>
        <dbReference type="ARBA" id="ARBA00049536"/>
    </source>
</evidence>
<evidence type="ECO:0000256" key="8">
    <source>
        <dbReference type="ARBA" id="ARBA00022448"/>
    </source>
</evidence>
<comment type="pathway">
    <text evidence="3">One-carbon metabolism; methylamine degradation; formaldehyde from methylamine: step 1/1.</text>
</comment>
<evidence type="ECO:0000313" key="26">
    <source>
        <dbReference type="Proteomes" id="UP000676246"/>
    </source>
</evidence>
<evidence type="ECO:0000256" key="22">
    <source>
        <dbReference type="PIRSR" id="PIRSR000192-5"/>
    </source>
</evidence>
<dbReference type="AlphaFoldDB" id="A0A940YBS0"/>
<accession>A0A940YBS0</accession>
<dbReference type="GO" id="GO:0030058">
    <property type="term" value="F:aliphatic amine dehydrogenase activity"/>
    <property type="evidence" value="ECO:0007669"/>
    <property type="project" value="UniProtKB-UniRule"/>
</dbReference>
<evidence type="ECO:0000256" key="19">
    <source>
        <dbReference type="PIRSR" id="PIRSR000192-2"/>
    </source>
</evidence>
<keyword evidence="12 17" id="KW-0249">Electron transport</keyword>
<dbReference type="GO" id="GO:0009308">
    <property type="term" value="P:amine metabolic process"/>
    <property type="evidence" value="ECO:0007669"/>
    <property type="project" value="UniProtKB-UniRule"/>
</dbReference>
<dbReference type="InterPro" id="IPR016008">
    <property type="entry name" value="Amine_DH_Ltc"/>
</dbReference>
<evidence type="ECO:0000256" key="2">
    <source>
        <dbReference type="ARBA" id="ARBA00004418"/>
    </source>
</evidence>
<dbReference type="Pfam" id="PF02975">
    <property type="entry name" value="Me-amine-dh_L"/>
    <property type="match status" value="1"/>
</dbReference>
<dbReference type="EMBL" id="JAGQDD010000001">
    <property type="protein sequence ID" value="MBQ0929435.1"/>
    <property type="molecule type" value="Genomic_DNA"/>
</dbReference>
<evidence type="ECO:0000256" key="5">
    <source>
        <dbReference type="ARBA" id="ARBA00011683"/>
    </source>
</evidence>
<feature type="binding site" evidence="19">
    <location>
        <position position="88"/>
    </location>
    <ligand>
        <name>substrate</name>
    </ligand>
</feature>
<evidence type="ECO:0000256" key="1">
    <source>
        <dbReference type="ARBA" id="ARBA00002034"/>
    </source>
</evidence>
<keyword evidence="8 17" id="KW-0813">Transport</keyword>
<evidence type="ECO:0000256" key="14">
    <source>
        <dbReference type="ARBA" id="ARBA00023157"/>
    </source>
</evidence>
<dbReference type="Proteomes" id="UP000676246">
    <property type="component" value="Unassembled WGS sequence"/>
</dbReference>
<evidence type="ECO:0000256" key="18">
    <source>
        <dbReference type="PIRSR" id="PIRSR000192-1"/>
    </source>
</evidence>
<protein>
    <recommendedName>
        <fullName evidence="7">Methylamine dehydrogenase light chain</fullName>
        <ecNumber evidence="6">1.4.9.1</ecNumber>
    </recommendedName>
    <alternativeName>
        <fullName evidence="15">Methylamine dehydrogenase (amicyanin)</fullName>
    </alternativeName>
</protein>
<keyword evidence="10" id="KW-0732">Signal</keyword>
<dbReference type="PIRSF" id="PIRSF000192">
    <property type="entry name" value="Amine_dh_beta"/>
    <property type="match status" value="1"/>
</dbReference>
<evidence type="ECO:0000256" key="20">
    <source>
        <dbReference type="PIRSR" id="PIRSR000192-3"/>
    </source>
</evidence>
<organism evidence="25 26">
    <name type="scientific">Ideonella alba</name>
    <dbReference type="NCBI Taxonomy" id="2824118"/>
    <lineage>
        <taxon>Bacteria</taxon>
        <taxon>Pseudomonadati</taxon>
        <taxon>Pseudomonadota</taxon>
        <taxon>Betaproteobacteria</taxon>
        <taxon>Burkholderiales</taxon>
        <taxon>Sphaerotilaceae</taxon>
        <taxon>Ideonella</taxon>
    </lineage>
</organism>
<name>A0A940YBS0_9BURK</name>
<evidence type="ECO:0000256" key="21">
    <source>
        <dbReference type="PIRSR" id="PIRSR000192-4"/>
    </source>
</evidence>
<dbReference type="InterPro" id="IPR004229">
    <property type="entry name" value="MeN_DH_Ltc"/>
</dbReference>
<evidence type="ECO:0000256" key="15">
    <source>
        <dbReference type="ARBA" id="ARBA00031741"/>
    </source>
</evidence>
<evidence type="ECO:0000256" key="17">
    <source>
        <dbReference type="PIRNR" id="PIRNR000192"/>
    </source>
</evidence>